<dbReference type="InterPro" id="IPR036388">
    <property type="entry name" value="WH-like_DNA-bd_sf"/>
</dbReference>
<keyword evidence="8" id="KW-1185">Reference proteome</keyword>
<dbReference type="CDD" id="cd07377">
    <property type="entry name" value="WHTH_GntR"/>
    <property type="match status" value="1"/>
</dbReference>
<dbReference type="InterPro" id="IPR000524">
    <property type="entry name" value="Tscrpt_reg_HTH_GntR"/>
</dbReference>
<dbReference type="EMBL" id="OU912926">
    <property type="protein sequence ID" value="CAG9932981.1"/>
    <property type="molecule type" value="Genomic_DNA"/>
</dbReference>
<sequence>MPMLSLDSNDPLPLIDQIANAVKKMIDDRAIRSGARMPSIRSFAQNHGISRFTVVQAYDKLVAMGYLHSRQGSGFYVSSRPAPRDSSEAAYKLDSVIDVVWLLRNSLKDRASKTMPGAWWLPASWMVETGIKKSLRALSLKDGEFLTAYGTPGGYLPLRDLLQRRLSNIGVVADTSQIILTTGVTHAMDLVTRYFIRPGDAVLVDDPGYFILFGGLKSFGAKIVGVPWNHDGPDTCAMEALIKEHHPKLFFTNTILHNPTGASISQPVAHRMLQLAEKYDLMLVEDDIYGDFHPATATRLATLDQLNRVIYVSSFSKSVSASLRVGYFACNREIAESLCDVKLLTGLTTSEVSERLIYQLLTDGHYRKHLDKLRAKLQLARQNTIAKLENLGFTLYCEPEGGMFVWAKLNDQNNAAEIASLAAKDGIMLAPGNMFRPHQESSPWFRFNVAHCGDDATFEFFKNGGYNIEV</sequence>
<dbReference type="Proteomes" id="UP000839052">
    <property type="component" value="Chromosome"/>
</dbReference>
<evidence type="ECO:0000256" key="5">
    <source>
        <dbReference type="ARBA" id="ARBA00023163"/>
    </source>
</evidence>
<gene>
    <name evidence="7" type="ORF">NTG6680_1728</name>
</gene>
<organism evidence="7 8">
    <name type="scientific">Candidatus Nitrotoga arctica</name>
    <dbReference type="NCBI Taxonomy" id="453162"/>
    <lineage>
        <taxon>Bacteria</taxon>
        <taxon>Pseudomonadati</taxon>
        <taxon>Pseudomonadota</taxon>
        <taxon>Betaproteobacteria</taxon>
        <taxon>Nitrosomonadales</taxon>
        <taxon>Gallionellaceae</taxon>
        <taxon>Candidatus Nitrotoga</taxon>
    </lineage>
</organism>
<keyword evidence="5" id="KW-0804">Transcription</keyword>
<keyword evidence="3" id="KW-0805">Transcription regulation</keyword>
<dbReference type="InterPro" id="IPR004839">
    <property type="entry name" value="Aminotransferase_I/II_large"/>
</dbReference>
<name>A0ABM8YZK6_9PROT</name>
<dbReference type="PANTHER" id="PTHR46577:SF2">
    <property type="entry name" value="TRANSCRIPTIONAL REGULATORY PROTEIN"/>
    <property type="match status" value="1"/>
</dbReference>
<comment type="similarity">
    <text evidence="1">In the C-terminal section; belongs to the class-I pyridoxal-phosphate-dependent aminotransferase family.</text>
</comment>
<keyword evidence="4" id="KW-0238">DNA-binding</keyword>
<evidence type="ECO:0000256" key="2">
    <source>
        <dbReference type="ARBA" id="ARBA00022898"/>
    </source>
</evidence>
<evidence type="ECO:0000256" key="4">
    <source>
        <dbReference type="ARBA" id="ARBA00023125"/>
    </source>
</evidence>
<dbReference type="Gene3D" id="3.40.640.10">
    <property type="entry name" value="Type I PLP-dependent aspartate aminotransferase-like (Major domain)"/>
    <property type="match status" value="1"/>
</dbReference>
<dbReference type="InterPro" id="IPR015424">
    <property type="entry name" value="PyrdxlP-dep_Trfase"/>
</dbReference>
<keyword evidence="2" id="KW-0663">Pyridoxal phosphate</keyword>
<accession>A0ABM8YZK6</accession>
<evidence type="ECO:0000313" key="7">
    <source>
        <dbReference type="EMBL" id="CAG9932981.1"/>
    </source>
</evidence>
<evidence type="ECO:0000313" key="8">
    <source>
        <dbReference type="Proteomes" id="UP000839052"/>
    </source>
</evidence>
<dbReference type="InterPro" id="IPR051446">
    <property type="entry name" value="HTH_trans_reg/aminotransferase"/>
</dbReference>
<dbReference type="Pfam" id="PF00155">
    <property type="entry name" value="Aminotran_1_2"/>
    <property type="match status" value="1"/>
</dbReference>
<dbReference type="Gene3D" id="1.10.10.10">
    <property type="entry name" value="Winged helix-like DNA-binding domain superfamily/Winged helix DNA-binding domain"/>
    <property type="match status" value="1"/>
</dbReference>
<dbReference type="PROSITE" id="PS50949">
    <property type="entry name" value="HTH_GNTR"/>
    <property type="match status" value="1"/>
</dbReference>
<proteinExistence type="inferred from homology"/>
<protein>
    <submittedName>
        <fullName evidence="7">Transcriptional regulator, GntR family</fullName>
    </submittedName>
</protein>
<dbReference type="SUPFAM" id="SSF46785">
    <property type="entry name" value="Winged helix' DNA-binding domain"/>
    <property type="match status" value="1"/>
</dbReference>
<dbReference type="SUPFAM" id="SSF53383">
    <property type="entry name" value="PLP-dependent transferases"/>
    <property type="match status" value="1"/>
</dbReference>
<dbReference type="InterPro" id="IPR036390">
    <property type="entry name" value="WH_DNA-bd_sf"/>
</dbReference>
<feature type="domain" description="HTH gntR-type" evidence="6">
    <location>
        <begin position="12"/>
        <end position="80"/>
    </location>
</feature>
<dbReference type="CDD" id="cd00609">
    <property type="entry name" value="AAT_like"/>
    <property type="match status" value="1"/>
</dbReference>
<dbReference type="InterPro" id="IPR015421">
    <property type="entry name" value="PyrdxlP-dep_Trfase_major"/>
</dbReference>
<dbReference type="SMART" id="SM00345">
    <property type="entry name" value="HTH_GNTR"/>
    <property type="match status" value="1"/>
</dbReference>
<evidence type="ECO:0000259" key="6">
    <source>
        <dbReference type="PROSITE" id="PS50949"/>
    </source>
</evidence>
<evidence type="ECO:0000256" key="3">
    <source>
        <dbReference type="ARBA" id="ARBA00023015"/>
    </source>
</evidence>
<reference evidence="7 8" key="1">
    <citation type="submission" date="2021-10" db="EMBL/GenBank/DDBJ databases">
        <authorList>
            <person name="Koch H."/>
        </authorList>
    </citation>
    <scope>NUCLEOTIDE SEQUENCE [LARGE SCALE GENOMIC DNA]</scope>
    <source>
        <strain evidence="7">6680</strain>
    </source>
</reference>
<dbReference type="Pfam" id="PF00392">
    <property type="entry name" value="GntR"/>
    <property type="match status" value="1"/>
</dbReference>
<evidence type="ECO:0000256" key="1">
    <source>
        <dbReference type="ARBA" id="ARBA00005384"/>
    </source>
</evidence>
<dbReference type="PANTHER" id="PTHR46577">
    <property type="entry name" value="HTH-TYPE TRANSCRIPTIONAL REGULATORY PROTEIN GABR"/>
    <property type="match status" value="1"/>
</dbReference>